<dbReference type="RefSeq" id="WP_120324189.1">
    <property type="nucleotide sequence ID" value="NZ_RAPF01000003.1"/>
</dbReference>
<dbReference type="Proteomes" id="UP000284395">
    <property type="component" value="Unassembled WGS sequence"/>
</dbReference>
<proteinExistence type="predicted"/>
<feature type="transmembrane region" description="Helical" evidence="1">
    <location>
        <begin position="29"/>
        <end position="50"/>
    </location>
</feature>
<evidence type="ECO:0000256" key="1">
    <source>
        <dbReference type="SAM" id="Phobius"/>
    </source>
</evidence>
<keyword evidence="1" id="KW-0472">Membrane</keyword>
<evidence type="ECO:0000313" key="3">
    <source>
        <dbReference type="Proteomes" id="UP000284395"/>
    </source>
</evidence>
<gene>
    <name evidence="2" type="ORF">D6851_07095</name>
</gene>
<keyword evidence="3" id="KW-1185">Reference proteome</keyword>
<reference evidence="2 3" key="1">
    <citation type="submission" date="2018-09" db="EMBL/GenBank/DDBJ databases">
        <title>Altererythrobacter spongiae sp. nov., isolated from a marine sponge.</title>
        <authorList>
            <person name="Zhuang L."/>
            <person name="Luo L."/>
        </authorList>
    </citation>
    <scope>NUCLEOTIDE SEQUENCE [LARGE SCALE GENOMIC DNA]</scope>
    <source>
        <strain evidence="2 3">HN-Y73</strain>
    </source>
</reference>
<keyword evidence="1" id="KW-1133">Transmembrane helix</keyword>
<accession>A0A420EMA7</accession>
<evidence type="ECO:0000313" key="2">
    <source>
        <dbReference type="EMBL" id="RKF21780.1"/>
    </source>
</evidence>
<dbReference type="EMBL" id="RAPF01000003">
    <property type="protein sequence ID" value="RKF21780.1"/>
    <property type="molecule type" value="Genomic_DNA"/>
</dbReference>
<dbReference type="AlphaFoldDB" id="A0A420EMA7"/>
<keyword evidence="1" id="KW-0812">Transmembrane</keyword>
<name>A0A420EMA7_9SPHN</name>
<organism evidence="2 3">
    <name type="scientific">Altericroceibacterium spongiae</name>
    <dbReference type="NCBI Taxonomy" id="2320269"/>
    <lineage>
        <taxon>Bacteria</taxon>
        <taxon>Pseudomonadati</taxon>
        <taxon>Pseudomonadota</taxon>
        <taxon>Alphaproteobacteria</taxon>
        <taxon>Sphingomonadales</taxon>
        <taxon>Erythrobacteraceae</taxon>
        <taxon>Altericroceibacterium</taxon>
    </lineage>
</organism>
<comment type="caution">
    <text evidence="2">The sequence shown here is derived from an EMBL/GenBank/DDBJ whole genome shotgun (WGS) entry which is preliminary data.</text>
</comment>
<sequence length="60" mass="6082">MVAVIQIAIACGFTIGGIAFDGVDLVYGFAGSAMILILSAAASIMLAKLIGKHSVSIQSR</sequence>
<protein>
    <submittedName>
        <fullName evidence="2">Uncharacterized protein</fullName>
    </submittedName>
</protein>